<sequence>MNPISGATIICILARISGGLVMDRDGDIAGMTFDCASPKTAVLPSFIIKKLIEMESNFSFILYPVHGLSLRAVQFLDMSRREEILYKHNIDSGYLIDKVKMNSTAEIIGIRRGDVIVSVNGMCSQNMLDLEEYFLSLGWKFLEKKIESSKIVLKLKVYDPLNCQENTLRLPLGFSCLTAEVCAL</sequence>
<dbReference type="EMBL" id="CAJGYO010000011">
    <property type="protein sequence ID" value="CAD6259180.1"/>
    <property type="molecule type" value="Genomic_DNA"/>
</dbReference>
<dbReference type="SUPFAM" id="SSF50156">
    <property type="entry name" value="PDZ domain-like"/>
    <property type="match status" value="1"/>
</dbReference>
<dbReference type="Pfam" id="PF17820">
    <property type="entry name" value="PDZ_6"/>
    <property type="match status" value="1"/>
</dbReference>
<gene>
    <name evidence="3" type="ORF">NCGR_LOCUS42621</name>
</gene>
<evidence type="ECO:0000256" key="1">
    <source>
        <dbReference type="SAM" id="SignalP"/>
    </source>
</evidence>
<keyword evidence="4" id="KW-1185">Reference proteome</keyword>
<name>A0A811QT54_9POAL</name>
<dbReference type="AlphaFoldDB" id="A0A811QT54"/>
<feature type="domain" description="PDZ" evidence="2">
    <location>
        <begin position="97"/>
        <end position="133"/>
    </location>
</feature>
<evidence type="ECO:0000313" key="4">
    <source>
        <dbReference type="Proteomes" id="UP000604825"/>
    </source>
</evidence>
<feature type="chain" id="PRO_5032977829" description="PDZ domain-containing protein" evidence="1">
    <location>
        <begin position="20"/>
        <end position="184"/>
    </location>
</feature>
<comment type="caution">
    <text evidence="3">The sequence shown here is derived from an EMBL/GenBank/DDBJ whole genome shotgun (WGS) entry which is preliminary data.</text>
</comment>
<keyword evidence="1" id="KW-0732">Signal</keyword>
<protein>
    <recommendedName>
        <fullName evidence="2">PDZ domain-containing protein</fullName>
    </recommendedName>
</protein>
<dbReference type="InterPro" id="IPR036034">
    <property type="entry name" value="PDZ_sf"/>
</dbReference>
<organism evidence="3 4">
    <name type="scientific">Miscanthus lutarioriparius</name>
    <dbReference type="NCBI Taxonomy" id="422564"/>
    <lineage>
        <taxon>Eukaryota</taxon>
        <taxon>Viridiplantae</taxon>
        <taxon>Streptophyta</taxon>
        <taxon>Embryophyta</taxon>
        <taxon>Tracheophyta</taxon>
        <taxon>Spermatophyta</taxon>
        <taxon>Magnoliopsida</taxon>
        <taxon>Liliopsida</taxon>
        <taxon>Poales</taxon>
        <taxon>Poaceae</taxon>
        <taxon>PACMAD clade</taxon>
        <taxon>Panicoideae</taxon>
        <taxon>Andropogonodae</taxon>
        <taxon>Andropogoneae</taxon>
        <taxon>Saccharinae</taxon>
        <taxon>Miscanthus</taxon>
    </lineage>
</organism>
<proteinExistence type="predicted"/>
<dbReference type="PANTHER" id="PTHR47389">
    <property type="entry name" value="OS09G0436400 PROTEIN"/>
    <property type="match status" value="1"/>
</dbReference>
<evidence type="ECO:0000259" key="2">
    <source>
        <dbReference type="Pfam" id="PF17820"/>
    </source>
</evidence>
<evidence type="ECO:0000313" key="3">
    <source>
        <dbReference type="EMBL" id="CAD6259180.1"/>
    </source>
</evidence>
<reference evidence="3" key="1">
    <citation type="submission" date="2020-10" db="EMBL/GenBank/DDBJ databases">
        <authorList>
            <person name="Han B."/>
            <person name="Lu T."/>
            <person name="Zhao Q."/>
            <person name="Huang X."/>
            <person name="Zhao Y."/>
        </authorList>
    </citation>
    <scope>NUCLEOTIDE SEQUENCE</scope>
</reference>
<dbReference type="OrthoDB" id="648161at2759"/>
<dbReference type="InterPro" id="IPR041489">
    <property type="entry name" value="PDZ_6"/>
</dbReference>
<dbReference type="Gene3D" id="2.30.42.10">
    <property type="match status" value="1"/>
</dbReference>
<feature type="signal peptide" evidence="1">
    <location>
        <begin position="1"/>
        <end position="19"/>
    </location>
</feature>
<dbReference type="Proteomes" id="UP000604825">
    <property type="component" value="Unassembled WGS sequence"/>
</dbReference>
<accession>A0A811QT54</accession>
<dbReference type="PANTHER" id="PTHR47389:SF5">
    <property type="entry name" value="OS09G0436700 PROTEIN"/>
    <property type="match status" value="1"/>
</dbReference>